<gene>
    <name evidence="1" type="ORF">V1477_003330</name>
</gene>
<dbReference type="EMBL" id="JAYRBN010000031">
    <property type="protein sequence ID" value="KAL2748687.1"/>
    <property type="molecule type" value="Genomic_DNA"/>
</dbReference>
<dbReference type="Proteomes" id="UP001607303">
    <property type="component" value="Unassembled WGS sequence"/>
</dbReference>
<evidence type="ECO:0000313" key="2">
    <source>
        <dbReference type="Proteomes" id="UP001607303"/>
    </source>
</evidence>
<comment type="caution">
    <text evidence="1">The sequence shown here is derived from an EMBL/GenBank/DDBJ whole genome shotgun (WGS) entry which is preliminary data.</text>
</comment>
<sequence>MIPYSSMLSEFFNFTSMTFTVQVGSTFPHRARQTCDFYVDDLITATHAFSEAIKIRDEILNIASKDGFALQQWAFNEESLISDLVNCSTNIHIR</sequence>
<evidence type="ECO:0000313" key="1">
    <source>
        <dbReference type="EMBL" id="KAL2748687.1"/>
    </source>
</evidence>
<organism evidence="1 2">
    <name type="scientific">Vespula maculifrons</name>
    <name type="common">Eastern yellow jacket</name>
    <name type="synonym">Wasp</name>
    <dbReference type="NCBI Taxonomy" id="7453"/>
    <lineage>
        <taxon>Eukaryota</taxon>
        <taxon>Metazoa</taxon>
        <taxon>Ecdysozoa</taxon>
        <taxon>Arthropoda</taxon>
        <taxon>Hexapoda</taxon>
        <taxon>Insecta</taxon>
        <taxon>Pterygota</taxon>
        <taxon>Neoptera</taxon>
        <taxon>Endopterygota</taxon>
        <taxon>Hymenoptera</taxon>
        <taxon>Apocrita</taxon>
        <taxon>Aculeata</taxon>
        <taxon>Vespoidea</taxon>
        <taxon>Vespidae</taxon>
        <taxon>Vespinae</taxon>
        <taxon>Vespula</taxon>
    </lineage>
</organism>
<proteinExistence type="predicted"/>
<protein>
    <submittedName>
        <fullName evidence="1">Uncharacterized protein</fullName>
    </submittedName>
</protein>
<keyword evidence="2" id="KW-1185">Reference proteome</keyword>
<dbReference type="AlphaFoldDB" id="A0ABD2CUC3"/>
<reference evidence="1 2" key="1">
    <citation type="journal article" date="2024" name="Ann. Entomol. Soc. Am.">
        <title>Genomic analyses of the southern and eastern yellowjacket wasps (Hymenoptera: Vespidae) reveal evolutionary signatures of social life.</title>
        <authorList>
            <person name="Catto M.A."/>
            <person name="Caine P.B."/>
            <person name="Orr S.E."/>
            <person name="Hunt B.G."/>
            <person name="Goodisman M.A.D."/>
        </authorList>
    </citation>
    <scope>NUCLEOTIDE SEQUENCE [LARGE SCALE GENOMIC DNA]</scope>
    <source>
        <strain evidence="1">232</strain>
        <tissue evidence="1">Head and thorax</tissue>
    </source>
</reference>
<name>A0ABD2CUC3_VESMC</name>
<accession>A0ABD2CUC3</accession>